<dbReference type="GO" id="GO:0004520">
    <property type="term" value="F:DNA endonuclease activity"/>
    <property type="evidence" value="ECO:0007669"/>
    <property type="project" value="TreeGrafter"/>
</dbReference>
<feature type="domain" description="Smr" evidence="1">
    <location>
        <begin position="95"/>
        <end position="175"/>
    </location>
</feature>
<evidence type="ECO:0000313" key="2">
    <source>
        <dbReference type="EMBL" id="RKF17769.1"/>
    </source>
</evidence>
<accession>A0A420EAP5</accession>
<keyword evidence="2" id="KW-0540">Nuclease</keyword>
<dbReference type="SUPFAM" id="SSF160443">
    <property type="entry name" value="SMR domain-like"/>
    <property type="match status" value="1"/>
</dbReference>
<organism evidence="2 3">
    <name type="scientific">Alginatibacterium sediminis</name>
    <dbReference type="NCBI Taxonomy" id="2164068"/>
    <lineage>
        <taxon>Bacteria</taxon>
        <taxon>Pseudomonadati</taxon>
        <taxon>Pseudomonadota</taxon>
        <taxon>Gammaproteobacteria</taxon>
        <taxon>Alteromonadales</taxon>
        <taxon>Alteromonadaceae</taxon>
        <taxon>Alginatibacterium</taxon>
    </lineage>
</organism>
<gene>
    <name evidence="2" type="primary">smrA</name>
    <name evidence="2" type="ORF">DBZ36_10930</name>
</gene>
<dbReference type="InterPro" id="IPR047688">
    <property type="entry name" value="Endonuc_SmrA"/>
</dbReference>
<dbReference type="Proteomes" id="UP000286482">
    <property type="component" value="Unassembled WGS sequence"/>
</dbReference>
<dbReference type="RefSeq" id="WP_120354996.1">
    <property type="nucleotide sequence ID" value="NZ_RAQO01000006.1"/>
</dbReference>
<dbReference type="SMART" id="SM00463">
    <property type="entry name" value="SMR"/>
    <property type="match status" value="1"/>
</dbReference>
<dbReference type="Pfam" id="PF01713">
    <property type="entry name" value="Smr"/>
    <property type="match status" value="1"/>
</dbReference>
<dbReference type="OrthoDB" id="9808881at2"/>
<dbReference type="Gene3D" id="3.30.1370.110">
    <property type="match status" value="1"/>
</dbReference>
<dbReference type="NCBIfam" id="NF033154">
    <property type="entry name" value="endonuc_SmrA"/>
    <property type="match status" value="1"/>
</dbReference>
<protein>
    <submittedName>
        <fullName evidence="2">DNA endonuclease SmrA</fullName>
    </submittedName>
</protein>
<keyword evidence="2" id="KW-0255">Endonuclease</keyword>
<dbReference type="InterPro" id="IPR002625">
    <property type="entry name" value="Smr_dom"/>
</dbReference>
<evidence type="ECO:0000259" key="1">
    <source>
        <dbReference type="PROSITE" id="PS50828"/>
    </source>
</evidence>
<dbReference type="PANTHER" id="PTHR35562">
    <property type="entry name" value="DNA ENDONUCLEASE SMRA-RELATED"/>
    <property type="match status" value="1"/>
</dbReference>
<dbReference type="InterPro" id="IPR036063">
    <property type="entry name" value="Smr_dom_sf"/>
</dbReference>
<sequence length="193" mass="21748">MTEDDTALFHEQFSDVKPLAQNQAQLSTKPSGPSLAQQARRLAASEMSSGNTEYLSLDHVNLIHPDDFVAYKKDGVQDGVFKKMRLGKYALDARLDLHQHRLEQARIELLRFVEECQRLSLRCLLIVHGKGHKSKPPALLKSYVSQWLPQLSQVLAIHSAQAQDGGTGALYVLLKKSDSKKLENRERHARRLA</sequence>
<keyword evidence="2" id="KW-0378">Hydrolase</keyword>
<name>A0A420EAP5_9ALTE</name>
<evidence type="ECO:0000313" key="3">
    <source>
        <dbReference type="Proteomes" id="UP000286482"/>
    </source>
</evidence>
<keyword evidence="3" id="KW-1185">Reference proteome</keyword>
<reference evidence="2 3" key="1">
    <citation type="submission" date="2018-09" db="EMBL/GenBank/DDBJ databases">
        <authorList>
            <person name="Wang Z."/>
        </authorList>
    </citation>
    <scope>NUCLEOTIDE SEQUENCE [LARGE SCALE GENOMIC DNA]</scope>
    <source>
        <strain evidence="2 3">ALS 81</strain>
    </source>
</reference>
<dbReference type="AlphaFoldDB" id="A0A420EAP5"/>
<comment type="caution">
    <text evidence="2">The sequence shown here is derived from an EMBL/GenBank/DDBJ whole genome shotgun (WGS) entry which is preliminary data.</text>
</comment>
<proteinExistence type="predicted"/>
<dbReference type="EMBL" id="RAQO01000006">
    <property type="protein sequence ID" value="RKF17769.1"/>
    <property type="molecule type" value="Genomic_DNA"/>
</dbReference>
<dbReference type="PANTHER" id="PTHR35562:SF2">
    <property type="entry name" value="DNA ENDONUCLEASE SMRA-RELATED"/>
    <property type="match status" value="1"/>
</dbReference>
<dbReference type="PROSITE" id="PS50828">
    <property type="entry name" value="SMR"/>
    <property type="match status" value="1"/>
</dbReference>